<evidence type="ECO:0000259" key="13">
    <source>
        <dbReference type="PROSITE" id="PS50853"/>
    </source>
</evidence>
<evidence type="ECO:0000256" key="5">
    <source>
        <dbReference type="ARBA" id="ARBA00022889"/>
    </source>
</evidence>
<dbReference type="Proteomes" id="UP000837857">
    <property type="component" value="Chromosome 2"/>
</dbReference>
<dbReference type="PROSITE" id="PS50835">
    <property type="entry name" value="IG_LIKE"/>
    <property type="match status" value="1"/>
</dbReference>
<dbReference type="Gene3D" id="2.60.40.10">
    <property type="entry name" value="Immunoglobulins"/>
    <property type="match status" value="4"/>
</dbReference>
<dbReference type="InterPro" id="IPR036179">
    <property type="entry name" value="Ig-like_dom_sf"/>
</dbReference>
<evidence type="ECO:0000256" key="4">
    <source>
        <dbReference type="ARBA" id="ARBA00022737"/>
    </source>
</evidence>
<feature type="domain" description="Fibronectin type-III" evidence="13">
    <location>
        <begin position="350"/>
        <end position="443"/>
    </location>
</feature>
<evidence type="ECO:0000256" key="2">
    <source>
        <dbReference type="ARBA" id="ARBA00022692"/>
    </source>
</evidence>
<dbReference type="CDD" id="cd00063">
    <property type="entry name" value="FN3"/>
    <property type="match status" value="2"/>
</dbReference>
<dbReference type="SUPFAM" id="SSF49265">
    <property type="entry name" value="Fibronectin type III"/>
    <property type="match status" value="2"/>
</dbReference>
<feature type="domain" description="Ig-like" evidence="12">
    <location>
        <begin position="163"/>
        <end position="248"/>
    </location>
</feature>
<feature type="compositionally biased region" description="Low complexity" evidence="10">
    <location>
        <begin position="660"/>
        <end position="671"/>
    </location>
</feature>
<keyword evidence="4" id="KW-0677">Repeat</keyword>
<feature type="domain" description="Fibronectin type-III" evidence="13">
    <location>
        <begin position="252"/>
        <end position="347"/>
    </location>
</feature>
<evidence type="ECO:0000313" key="15">
    <source>
        <dbReference type="Proteomes" id="UP000837857"/>
    </source>
</evidence>
<feature type="compositionally biased region" description="Low complexity" evidence="10">
    <location>
        <begin position="328"/>
        <end position="345"/>
    </location>
</feature>
<feature type="domain" description="Fibronectin type-III" evidence="13">
    <location>
        <begin position="65"/>
        <end position="162"/>
    </location>
</feature>
<evidence type="ECO:0000256" key="9">
    <source>
        <dbReference type="ARBA" id="ARBA00023319"/>
    </source>
</evidence>
<accession>A0ABN8I9H8</accession>
<feature type="compositionally biased region" description="Basic residues" evidence="10">
    <location>
        <begin position="672"/>
        <end position="682"/>
    </location>
</feature>
<dbReference type="InterPro" id="IPR056754">
    <property type="entry name" value="DSCAM/DSCAML_C"/>
</dbReference>
<keyword evidence="5" id="KW-0130">Cell adhesion</keyword>
<evidence type="ECO:0000313" key="14">
    <source>
        <dbReference type="EMBL" id="CAH2050971.1"/>
    </source>
</evidence>
<evidence type="ECO:0000256" key="6">
    <source>
        <dbReference type="ARBA" id="ARBA00022989"/>
    </source>
</evidence>
<dbReference type="SUPFAM" id="SSF48726">
    <property type="entry name" value="Immunoglobulin"/>
    <property type="match status" value="1"/>
</dbReference>
<gene>
    <name evidence="14" type="ORF">IPOD504_LOCUS7817</name>
</gene>
<dbReference type="PANTHER" id="PTHR13817:SF166">
    <property type="entry name" value="NEURONAL IGCAM-RELATED"/>
    <property type="match status" value="1"/>
</dbReference>
<proteinExistence type="predicted"/>
<dbReference type="EMBL" id="OW152814">
    <property type="protein sequence ID" value="CAH2050971.1"/>
    <property type="molecule type" value="Genomic_DNA"/>
</dbReference>
<feature type="region of interest" description="Disordered" evidence="10">
    <location>
        <begin position="1"/>
        <end position="26"/>
    </location>
</feature>
<dbReference type="PANTHER" id="PTHR13817">
    <property type="entry name" value="TITIN"/>
    <property type="match status" value="1"/>
</dbReference>
<keyword evidence="9" id="KW-0393">Immunoglobulin domain</keyword>
<feature type="region of interest" description="Disordered" evidence="10">
    <location>
        <begin position="555"/>
        <end position="613"/>
    </location>
</feature>
<dbReference type="InterPro" id="IPR007110">
    <property type="entry name" value="Ig-like_dom"/>
</dbReference>
<dbReference type="InterPro" id="IPR050964">
    <property type="entry name" value="Striated_Muscle_Regulatory"/>
</dbReference>
<feature type="region of interest" description="Disordered" evidence="10">
    <location>
        <begin position="656"/>
        <end position="685"/>
    </location>
</feature>
<dbReference type="InterPro" id="IPR003599">
    <property type="entry name" value="Ig_sub"/>
</dbReference>
<dbReference type="SMART" id="SM00060">
    <property type="entry name" value="FN3"/>
    <property type="match status" value="3"/>
</dbReference>
<evidence type="ECO:0000256" key="11">
    <source>
        <dbReference type="SAM" id="Phobius"/>
    </source>
</evidence>
<dbReference type="Pfam" id="PF00041">
    <property type="entry name" value="fn3"/>
    <property type="match status" value="2"/>
</dbReference>
<dbReference type="PROSITE" id="PS50853">
    <property type="entry name" value="FN3"/>
    <property type="match status" value="3"/>
</dbReference>
<evidence type="ECO:0000256" key="3">
    <source>
        <dbReference type="ARBA" id="ARBA00022729"/>
    </source>
</evidence>
<evidence type="ECO:0008006" key="16">
    <source>
        <dbReference type="Google" id="ProtNLM"/>
    </source>
</evidence>
<comment type="subcellular location">
    <subcellularLocation>
        <location evidence="1">Membrane</location>
        <topology evidence="1">Single-pass membrane protein</topology>
    </subcellularLocation>
</comment>
<keyword evidence="2 11" id="KW-0812">Transmembrane</keyword>
<dbReference type="Pfam" id="PF25059">
    <property type="entry name" value="FN3_DSCAM-DSCAML_C"/>
    <property type="match status" value="1"/>
</dbReference>
<feature type="compositionally biased region" description="Gly residues" evidence="10">
    <location>
        <begin position="567"/>
        <end position="578"/>
    </location>
</feature>
<keyword evidence="3" id="KW-0732">Signal</keyword>
<keyword evidence="8" id="KW-1015">Disulfide bond</keyword>
<sequence length="725" mass="77660">MAKPQAVSSSGVESVPETRRSGGSEAVVAAPRAGNYSLRVRARTAAGAGPPALAYCATLDDVPGPPADIKALANSENSVIVSWLAPTQKNGKIRHYTVYNRPQRTGQHSHITVLHMEGEEEYHVEVRGLQEHLLYEFWVTAATSAGEGEMSAIVVRKPSGRAPSKLWSFPRRITAAEGHRVVLSCGTAGGVAHRTWSRRRPPPPSADSRLLIDSHRLIIPRLESSLSDNYTCAVRGSGGEERGSWEVEVRLPPPRPRLRLSAAAPHALLLAWDAPPAQHHVHSYTLEHTRGADGEASWRATWVAGGARSHALRRLACGAPYRVRLTAHSSAGASPPSAELPASTSGGPSKPAVEKNLFTTNSSCIRLNLLTWDSNGCPMTQFVISVKGFEESSWRTETVELEPQPLTLCELLAATWYHLRVVATSSAGTTTATYYFSTLTENGERIKQPEQFPPGGEGMTIGGGGGLALLLTAAALLAAIIVLAALAYKRSSQTCIRKGYVQSGITEEEDKSVEKRDNRRNCQQVYTSSPIKHPLGKKEQQEMYEISPYATFSMAGGASGPASEASGEGGAGAGGGGTLRTFGRAEPPPLGAAPPRRPHCHRPPPDTDEYGLSRAMTLTVRRSESDSDSSGSPCAECGAAAYRRPLVPAKEEAFRAVTDSSAESAADARSLAPRRRPRRHAPANRSLSLISAGPLLYAPRTVHINLHAFITLEPIMQADTTFHAM</sequence>
<evidence type="ECO:0000256" key="1">
    <source>
        <dbReference type="ARBA" id="ARBA00004167"/>
    </source>
</evidence>
<dbReference type="InterPro" id="IPR013783">
    <property type="entry name" value="Ig-like_fold"/>
</dbReference>
<name>A0ABN8I9H8_9NEOP</name>
<dbReference type="InterPro" id="IPR003961">
    <property type="entry name" value="FN3_dom"/>
</dbReference>
<protein>
    <recommendedName>
        <fullName evidence="16">Down syndrome cell adhesion molecule-like protein Dscam2</fullName>
    </recommendedName>
</protein>
<evidence type="ECO:0000256" key="10">
    <source>
        <dbReference type="SAM" id="MobiDB-lite"/>
    </source>
</evidence>
<keyword evidence="7 11" id="KW-0472">Membrane</keyword>
<reference evidence="14" key="1">
    <citation type="submission" date="2022-03" db="EMBL/GenBank/DDBJ databases">
        <authorList>
            <person name="Martin H S."/>
        </authorList>
    </citation>
    <scope>NUCLEOTIDE SEQUENCE</scope>
</reference>
<evidence type="ECO:0000256" key="8">
    <source>
        <dbReference type="ARBA" id="ARBA00023157"/>
    </source>
</evidence>
<evidence type="ECO:0000256" key="7">
    <source>
        <dbReference type="ARBA" id="ARBA00023136"/>
    </source>
</evidence>
<keyword evidence="15" id="KW-1185">Reference proteome</keyword>
<feature type="transmembrane region" description="Helical" evidence="11">
    <location>
        <begin position="467"/>
        <end position="488"/>
    </location>
</feature>
<organism evidence="14 15">
    <name type="scientific">Iphiclides podalirius</name>
    <name type="common">scarce swallowtail</name>
    <dbReference type="NCBI Taxonomy" id="110791"/>
    <lineage>
        <taxon>Eukaryota</taxon>
        <taxon>Metazoa</taxon>
        <taxon>Ecdysozoa</taxon>
        <taxon>Arthropoda</taxon>
        <taxon>Hexapoda</taxon>
        <taxon>Insecta</taxon>
        <taxon>Pterygota</taxon>
        <taxon>Neoptera</taxon>
        <taxon>Endopterygota</taxon>
        <taxon>Lepidoptera</taxon>
        <taxon>Glossata</taxon>
        <taxon>Ditrysia</taxon>
        <taxon>Papilionoidea</taxon>
        <taxon>Papilionidae</taxon>
        <taxon>Papilioninae</taxon>
        <taxon>Iphiclides</taxon>
    </lineage>
</organism>
<dbReference type="SMART" id="SM00409">
    <property type="entry name" value="IG"/>
    <property type="match status" value="1"/>
</dbReference>
<feature type="compositionally biased region" description="Polar residues" evidence="10">
    <location>
        <begin position="1"/>
        <end position="12"/>
    </location>
</feature>
<keyword evidence="6 11" id="KW-1133">Transmembrane helix</keyword>
<feature type="non-terminal residue" evidence="14">
    <location>
        <position position="1"/>
    </location>
</feature>
<feature type="region of interest" description="Disordered" evidence="10">
    <location>
        <begin position="328"/>
        <end position="353"/>
    </location>
</feature>
<dbReference type="InterPro" id="IPR036116">
    <property type="entry name" value="FN3_sf"/>
</dbReference>
<evidence type="ECO:0000259" key="12">
    <source>
        <dbReference type="PROSITE" id="PS50835"/>
    </source>
</evidence>